<dbReference type="AlphaFoldDB" id="A0A4V6T7K8"/>
<dbReference type="InterPro" id="IPR023631">
    <property type="entry name" value="Amidase_dom"/>
</dbReference>
<organism evidence="2 4">
    <name type="scientific">Aureobasidium pullulans</name>
    <name type="common">Black yeast</name>
    <name type="synonym">Pullularia pullulans</name>
    <dbReference type="NCBI Taxonomy" id="5580"/>
    <lineage>
        <taxon>Eukaryota</taxon>
        <taxon>Fungi</taxon>
        <taxon>Dikarya</taxon>
        <taxon>Ascomycota</taxon>
        <taxon>Pezizomycotina</taxon>
        <taxon>Dothideomycetes</taxon>
        <taxon>Dothideomycetidae</taxon>
        <taxon>Dothideales</taxon>
        <taxon>Saccotheciaceae</taxon>
        <taxon>Aureobasidium</taxon>
    </lineage>
</organism>
<accession>A0A4V6T7K8</accession>
<proteinExistence type="predicted"/>
<evidence type="ECO:0000259" key="1">
    <source>
        <dbReference type="Pfam" id="PF01425"/>
    </source>
</evidence>
<dbReference type="Proteomes" id="UP000304951">
    <property type="component" value="Unassembled WGS sequence"/>
</dbReference>
<evidence type="ECO:0000313" key="3">
    <source>
        <dbReference type="EMBL" id="THZ22930.1"/>
    </source>
</evidence>
<dbReference type="Gene3D" id="3.90.1300.10">
    <property type="entry name" value="Amidase signature (AS) domain"/>
    <property type="match status" value="1"/>
</dbReference>
<dbReference type="Pfam" id="PF01425">
    <property type="entry name" value="Amidase"/>
    <property type="match status" value="1"/>
</dbReference>
<reference evidence="4 5" key="1">
    <citation type="submission" date="2018-10" db="EMBL/GenBank/DDBJ databases">
        <title>Fifty Aureobasidium pullulans genomes reveal a recombining polyextremotolerant generalist.</title>
        <authorList>
            <person name="Gostincar C."/>
            <person name="Turk M."/>
            <person name="Zajc J."/>
            <person name="Gunde-Cimerman N."/>
        </authorList>
    </citation>
    <scope>NUCLEOTIDE SEQUENCE [LARGE SCALE GENOMIC DNA]</scope>
    <source>
        <strain evidence="2 4">EXF-11900</strain>
        <strain evidence="3 5">EXF-3863</strain>
    </source>
</reference>
<dbReference type="PANTHER" id="PTHR42678">
    <property type="entry name" value="AMIDASE"/>
    <property type="match status" value="1"/>
</dbReference>
<dbReference type="SUPFAM" id="SSF75304">
    <property type="entry name" value="Amidase signature (AS) enzymes"/>
    <property type="match status" value="1"/>
</dbReference>
<feature type="domain" description="Amidase" evidence="1">
    <location>
        <begin position="30"/>
        <end position="244"/>
    </location>
</feature>
<dbReference type="InterPro" id="IPR036928">
    <property type="entry name" value="AS_sf"/>
</dbReference>
<dbReference type="Proteomes" id="UP000308005">
    <property type="component" value="Unassembled WGS sequence"/>
</dbReference>
<gene>
    <name evidence="3" type="ORF">D6C91_03832</name>
    <name evidence="2" type="ORF">D6D28_04244</name>
</gene>
<evidence type="ECO:0000313" key="4">
    <source>
        <dbReference type="Proteomes" id="UP000304951"/>
    </source>
</evidence>
<protein>
    <submittedName>
        <fullName evidence="2">Amidase signature enzyme</fullName>
    </submittedName>
</protein>
<dbReference type="PANTHER" id="PTHR42678:SF11">
    <property type="entry name" value="AMIDASE FAMILY PROTEIN"/>
    <property type="match status" value="1"/>
</dbReference>
<sequence length="695" mass="74907">MSSSSVSIVEAPISLLQSLLSTGAITSTELCALYLHRISTYDARGVFLNSIPLLNPNLFAEAAASDARRASGKLLSKLDGIPYTLKDGFKYLGMSVAAGSPAFANLRPNENAFVADKLAQAGCVMIGKTNMPPMAAGGMQRGVYGRAESPYNMEYLTAAFSSGSSNGAATLTAASFAALGLGSEAVSSGRSPASNNGLVCYTPSRGVISSRGLWPLYVTCDVVVPLTRTVEDMLAVLEVITQPDFGTIGDFWRDQRVVTLPKTSNIEVDLSRLCDAHSLRGKRLAIPKMYTEGTSDTSNFKAPFVSEDVKKVWAQAQSDLTSLGAICVEVDDFPLVTRYEDDSTGQHNNVAGAPADWNLKERSDIISYAWDDFLLQNQDPRLASLGDASPDLIFPLPEDYLPLRFAEVKNLIDYPALTHFIREGHREGRTIHDIPGMSDALKALEAQRKRDLEDWMTEHDFEAVVFPAIGDVGKADLEQNSASAEHALLNGVRYSNGNRALRHLGVPTVSVPMGILEGKDMPVNLTLCSRAGADAELLSHAYAYEQSSKWRQPPGLTPSLLTDHVKRVEGPSKSPVCPSQISLKVLEQNVDTTGSSPTIEVRGTVSPSNVALEASIDGVSVDRKFIRMDSNGHWVLEAPFSSFESGQYTYKIHKDVKILADSVMIVLLARSSDGAVNGEVVLIAPETSSQPCNTP</sequence>
<evidence type="ECO:0000313" key="5">
    <source>
        <dbReference type="Proteomes" id="UP000308005"/>
    </source>
</evidence>
<comment type="caution">
    <text evidence="2">The sequence shown here is derived from an EMBL/GenBank/DDBJ whole genome shotgun (WGS) entry which is preliminary data.</text>
</comment>
<dbReference type="NCBIfam" id="NF005127">
    <property type="entry name" value="PRK06565.1"/>
    <property type="match status" value="1"/>
</dbReference>
<dbReference type="EMBL" id="QZBM01000129">
    <property type="protein sequence ID" value="THZ22930.1"/>
    <property type="molecule type" value="Genomic_DNA"/>
</dbReference>
<name>A0A4V6T7K8_AURPU</name>
<evidence type="ECO:0000313" key="2">
    <source>
        <dbReference type="EMBL" id="THV71703.1"/>
    </source>
</evidence>
<dbReference type="EMBL" id="QZAF01000142">
    <property type="protein sequence ID" value="THV71703.1"/>
    <property type="molecule type" value="Genomic_DNA"/>
</dbReference>